<keyword evidence="1" id="KW-0812">Transmembrane</keyword>
<evidence type="ECO:0000313" key="2">
    <source>
        <dbReference type="EMBL" id="EKD30538.1"/>
    </source>
</evidence>
<evidence type="ECO:0000256" key="1">
    <source>
        <dbReference type="SAM" id="Phobius"/>
    </source>
</evidence>
<dbReference type="EMBL" id="AMFJ01034014">
    <property type="protein sequence ID" value="EKD30538.1"/>
    <property type="molecule type" value="Genomic_DNA"/>
</dbReference>
<proteinExistence type="predicted"/>
<comment type="caution">
    <text evidence="2">The sequence shown here is derived from an EMBL/GenBank/DDBJ whole genome shotgun (WGS) entry which is preliminary data.</text>
</comment>
<dbReference type="AlphaFoldDB" id="K1YE50"/>
<accession>K1YE50</accession>
<name>K1YE50_9BACT</name>
<feature type="transmembrane region" description="Helical" evidence="1">
    <location>
        <begin position="6"/>
        <end position="28"/>
    </location>
</feature>
<gene>
    <name evidence="2" type="ORF">ACD_78C00014G0006</name>
</gene>
<organism evidence="2">
    <name type="scientific">uncultured bacterium</name>
    <name type="common">gcode 4</name>
    <dbReference type="NCBI Taxonomy" id="1234023"/>
    <lineage>
        <taxon>Bacteria</taxon>
        <taxon>environmental samples</taxon>
    </lineage>
</organism>
<sequence length="30" mass="3766">MGYEKIFFVKFCFLSIIRILQYIFLLFFPQ</sequence>
<keyword evidence="1" id="KW-0472">Membrane</keyword>
<reference evidence="2" key="1">
    <citation type="journal article" date="2012" name="Science">
        <title>Fermentation, hydrogen, and sulfur metabolism in multiple uncultivated bacterial phyla.</title>
        <authorList>
            <person name="Wrighton K.C."/>
            <person name="Thomas B.C."/>
            <person name="Sharon I."/>
            <person name="Miller C.S."/>
            <person name="Castelle C.J."/>
            <person name="VerBerkmoes N.C."/>
            <person name="Wilkins M.J."/>
            <person name="Hettich R.L."/>
            <person name="Lipton M.S."/>
            <person name="Williams K.H."/>
            <person name="Long P.E."/>
            <person name="Banfield J.F."/>
        </authorList>
    </citation>
    <scope>NUCLEOTIDE SEQUENCE [LARGE SCALE GENOMIC DNA]</scope>
</reference>
<keyword evidence="1" id="KW-1133">Transmembrane helix</keyword>
<protein>
    <submittedName>
        <fullName evidence="2">Uncharacterized protein</fullName>
    </submittedName>
</protein>